<dbReference type="InterPro" id="IPR052073">
    <property type="entry name" value="Amide_Lactam_Regulators"/>
</dbReference>
<dbReference type="SMART" id="SM00906">
    <property type="entry name" value="Fungal_trans"/>
    <property type="match status" value="1"/>
</dbReference>
<dbReference type="GO" id="GO:0008270">
    <property type="term" value="F:zinc ion binding"/>
    <property type="evidence" value="ECO:0007669"/>
    <property type="project" value="InterPro"/>
</dbReference>
<proteinExistence type="predicted"/>
<evidence type="ECO:0000313" key="9">
    <source>
        <dbReference type="Proteomes" id="UP000256328"/>
    </source>
</evidence>
<dbReference type="EMBL" id="PDLN01000023">
    <property type="protein sequence ID" value="RDW57247.1"/>
    <property type="molecule type" value="Genomic_DNA"/>
</dbReference>
<dbReference type="GO" id="GO:0006351">
    <property type="term" value="P:DNA-templated transcription"/>
    <property type="evidence" value="ECO:0007669"/>
    <property type="project" value="InterPro"/>
</dbReference>
<dbReference type="OrthoDB" id="10031947at2759"/>
<protein>
    <recommendedName>
        <fullName evidence="7">Xylanolytic transcriptional activator regulatory domain-containing protein</fullName>
    </recommendedName>
</protein>
<gene>
    <name evidence="8" type="ORF">BP5796_12697</name>
</gene>
<keyword evidence="2" id="KW-0805">Transcription regulation</keyword>
<feature type="region of interest" description="Disordered" evidence="6">
    <location>
        <begin position="58"/>
        <end position="82"/>
    </location>
</feature>
<dbReference type="InterPro" id="IPR007219">
    <property type="entry name" value="XnlR_reg_dom"/>
</dbReference>
<evidence type="ECO:0000256" key="1">
    <source>
        <dbReference type="ARBA" id="ARBA00022833"/>
    </source>
</evidence>
<keyword evidence="1" id="KW-0862">Zinc</keyword>
<sequence>MELVWEANTADFSSRKRAAKACEVCAKNKKRCLHTFTRLPQNPAESYIPDAVSPSSSSIVAGLESTSHDAEQVPQSTPQATYDADNASQAGILSEHIDEPLTHANEPSTKRTAFGGVEVDPNTETNQDKLVEVQRNYLRAVGALRILPKPTQDALVTTFIACINGLLPIFDSGKLLHLYSLGQASRFLIQAICLSACKTQQAVPYLRVTEDGPLLNPIQFARTIYVGLDAAMKADLEPDRVTKIQILALMHLHNDGTYGIEQSSVHLSQALQLAWRMKLHFQGPGRTATDELSMLWWSLWSLDRFSACISCKPIMIMDRDIQLPRPPLGSDYQLHVMAIWLRLGDLLGEVFDLYRPPVAQNQTEWRDHFISFSEITSDLDASVYVALTPFEAVLELCFQVVAILSCRCSQPGSVSYKRRIAACDRIQNLMSFNRHAQLPLLPVVSYAATLSLTGALCVFRDNQKDKRSAHKDVIARCQILDNLRSSWSNADMASKLGRVALRSLQQPSARMQDFTNLLIGIDADITACQDEILHQRIGAAKSTSDGMLTSGNCTGGDLNTRDLVTEGSIQPLPNLSQMQQTCDAARDFGPGVSIGNTEGINPGQTNFRPISPGFRATTVAYDSPNLIGDTENTQEFGELAFLEGFFELGMPTSLQDIISDGTLFLNEVFDDSGDSQSVSHKSNRLSQGTTYILCNFSQLPFLSIKDETIGNADYSFQEWVEYPDIAPLLGSLNVTPNANPRAPPYTLPAARFPNGETLQDSLIIAAKIEELFPAPSMRFDAPIIPDIQKAVMRAFLPLFTIVSPSNNKILNESSYAYFLVKDAKDVAEYGPDPEGEAAWEAATEPLKNLAKLIEGPFVLGNEVSYADFVLGGFLRHTWRVAGAEVLERVLRTDESEKLRGVYEGLEEKGLLGRSD</sequence>
<accession>A0A3D8Q6D6</accession>
<evidence type="ECO:0000256" key="5">
    <source>
        <dbReference type="ARBA" id="ARBA00023242"/>
    </source>
</evidence>
<dbReference type="PANTHER" id="PTHR47171">
    <property type="entry name" value="FARA-RELATED"/>
    <property type="match status" value="1"/>
</dbReference>
<feature type="compositionally biased region" description="Polar residues" evidence="6">
    <location>
        <begin position="73"/>
        <end position="82"/>
    </location>
</feature>
<dbReference type="InterPro" id="IPR036282">
    <property type="entry name" value="Glutathione-S-Trfase_C_sf"/>
</dbReference>
<feature type="region of interest" description="Disordered" evidence="6">
    <location>
        <begin position="102"/>
        <end position="123"/>
    </location>
</feature>
<evidence type="ECO:0000256" key="2">
    <source>
        <dbReference type="ARBA" id="ARBA00023015"/>
    </source>
</evidence>
<dbReference type="Proteomes" id="UP000256328">
    <property type="component" value="Unassembled WGS sequence"/>
</dbReference>
<evidence type="ECO:0000256" key="3">
    <source>
        <dbReference type="ARBA" id="ARBA00023125"/>
    </source>
</evidence>
<feature type="domain" description="Xylanolytic transcriptional activator regulatory" evidence="7">
    <location>
        <begin position="263"/>
        <end position="332"/>
    </location>
</feature>
<evidence type="ECO:0000256" key="6">
    <source>
        <dbReference type="SAM" id="MobiDB-lite"/>
    </source>
</evidence>
<dbReference type="AlphaFoldDB" id="A0A3D8Q6D6"/>
<dbReference type="PANTHER" id="PTHR47171:SF6">
    <property type="entry name" value="SPECIFIC TRANSCRIPTION FACTOR, PUTATIVE (AFU_ORTHOLOGUE AFUA_2G06130)-RELATED"/>
    <property type="match status" value="1"/>
</dbReference>
<dbReference type="GO" id="GO:0003677">
    <property type="term" value="F:DNA binding"/>
    <property type="evidence" value="ECO:0007669"/>
    <property type="project" value="UniProtKB-KW"/>
</dbReference>
<keyword evidence="9" id="KW-1185">Reference proteome</keyword>
<keyword evidence="3" id="KW-0238">DNA-binding</keyword>
<dbReference type="InterPro" id="IPR054416">
    <property type="entry name" value="GST_UstS-like_C"/>
</dbReference>
<dbReference type="CDD" id="cd12148">
    <property type="entry name" value="fungal_TF_MHR"/>
    <property type="match status" value="1"/>
</dbReference>
<dbReference type="SUPFAM" id="SSF47616">
    <property type="entry name" value="GST C-terminal domain-like"/>
    <property type="match status" value="1"/>
</dbReference>
<dbReference type="Pfam" id="PF04082">
    <property type="entry name" value="Fungal_trans"/>
    <property type="match status" value="1"/>
</dbReference>
<evidence type="ECO:0000256" key="4">
    <source>
        <dbReference type="ARBA" id="ARBA00023163"/>
    </source>
</evidence>
<keyword evidence="5" id="KW-0539">Nucleus</keyword>
<evidence type="ECO:0000313" key="8">
    <source>
        <dbReference type="EMBL" id="RDW57247.1"/>
    </source>
</evidence>
<name>A0A3D8Q6D6_9HELO</name>
<dbReference type="Gene3D" id="3.40.30.10">
    <property type="entry name" value="Glutaredoxin"/>
    <property type="match status" value="1"/>
</dbReference>
<dbReference type="Gene3D" id="1.20.1050.10">
    <property type="match status" value="1"/>
</dbReference>
<organism evidence="8 9">
    <name type="scientific">Coleophoma crateriformis</name>
    <dbReference type="NCBI Taxonomy" id="565419"/>
    <lineage>
        <taxon>Eukaryota</taxon>
        <taxon>Fungi</taxon>
        <taxon>Dikarya</taxon>
        <taxon>Ascomycota</taxon>
        <taxon>Pezizomycotina</taxon>
        <taxon>Leotiomycetes</taxon>
        <taxon>Helotiales</taxon>
        <taxon>Dermateaceae</taxon>
        <taxon>Coleophoma</taxon>
    </lineage>
</organism>
<evidence type="ECO:0000259" key="7">
    <source>
        <dbReference type="SMART" id="SM00906"/>
    </source>
</evidence>
<comment type="caution">
    <text evidence="8">The sequence shown here is derived from an EMBL/GenBank/DDBJ whole genome shotgun (WGS) entry which is preliminary data.</text>
</comment>
<reference evidence="8 9" key="1">
    <citation type="journal article" date="2018" name="IMA Fungus">
        <title>IMA Genome-F 9: Draft genome sequence of Annulohypoxylon stygium, Aspergillus mulundensis, Berkeleyomyces basicola (syn. Thielaviopsis basicola), Ceratocystis smalleyi, two Cercospora beticola strains, Coleophoma cylindrospora, Fusarium fracticaudum, Phialophora cf. hyalina, and Morchella septimelata.</title>
        <authorList>
            <person name="Wingfield B.D."/>
            <person name="Bills G.F."/>
            <person name="Dong Y."/>
            <person name="Huang W."/>
            <person name="Nel W.J."/>
            <person name="Swalarsk-Parry B.S."/>
            <person name="Vaghefi N."/>
            <person name="Wilken P.M."/>
            <person name="An Z."/>
            <person name="de Beer Z.W."/>
            <person name="De Vos L."/>
            <person name="Chen L."/>
            <person name="Duong T.A."/>
            <person name="Gao Y."/>
            <person name="Hammerbacher A."/>
            <person name="Kikkert J.R."/>
            <person name="Li Y."/>
            <person name="Li H."/>
            <person name="Li K."/>
            <person name="Li Q."/>
            <person name="Liu X."/>
            <person name="Ma X."/>
            <person name="Naidoo K."/>
            <person name="Pethybridge S.J."/>
            <person name="Sun J."/>
            <person name="Steenkamp E.T."/>
            <person name="van der Nest M.A."/>
            <person name="van Wyk S."/>
            <person name="Wingfield M.J."/>
            <person name="Xiong C."/>
            <person name="Yue Q."/>
            <person name="Zhang X."/>
        </authorList>
    </citation>
    <scope>NUCLEOTIDE SEQUENCE [LARGE SCALE GENOMIC DNA]</scope>
    <source>
        <strain evidence="8 9">BP5796</strain>
    </source>
</reference>
<dbReference type="Pfam" id="PF22041">
    <property type="entry name" value="GST_C_7"/>
    <property type="match status" value="1"/>
</dbReference>
<keyword evidence="4" id="KW-0804">Transcription</keyword>